<accession>A0A8S9WRX7</accession>
<dbReference type="AlphaFoldDB" id="A0A8S9WRX7"/>
<keyword evidence="3" id="KW-1185">Reference proteome</keyword>
<feature type="region of interest" description="Disordered" evidence="1">
    <location>
        <begin position="271"/>
        <end position="292"/>
    </location>
</feature>
<evidence type="ECO:0000313" key="2">
    <source>
        <dbReference type="EMBL" id="KAF6199690.1"/>
    </source>
</evidence>
<comment type="caution">
    <text evidence="2">The sequence shown here is derived from an EMBL/GenBank/DDBJ whole genome shotgun (WGS) entry which is preliminary data.</text>
</comment>
<protein>
    <submittedName>
        <fullName evidence="2">Uncharacterized protein</fullName>
    </submittedName>
</protein>
<feature type="compositionally biased region" description="Polar residues" evidence="1">
    <location>
        <begin position="471"/>
        <end position="481"/>
    </location>
</feature>
<evidence type="ECO:0000313" key="3">
    <source>
        <dbReference type="Proteomes" id="UP000466442"/>
    </source>
</evidence>
<organism evidence="2 3">
    <name type="scientific">Apolygus lucorum</name>
    <name type="common">Small green plant bug</name>
    <name type="synonym">Lygocoris lucorum</name>
    <dbReference type="NCBI Taxonomy" id="248454"/>
    <lineage>
        <taxon>Eukaryota</taxon>
        <taxon>Metazoa</taxon>
        <taxon>Ecdysozoa</taxon>
        <taxon>Arthropoda</taxon>
        <taxon>Hexapoda</taxon>
        <taxon>Insecta</taxon>
        <taxon>Pterygota</taxon>
        <taxon>Neoptera</taxon>
        <taxon>Paraneoptera</taxon>
        <taxon>Hemiptera</taxon>
        <taxon>Heteroptera</taxon>
        <taxon>Panheteroptera</taxon>
        <taxon>Cimicomorpha</taxon>
        <taxon>Miridae</taxon>
        <taxon>Mirini</taxon>
        <taxon>Apolygus</taxon>
    </lineage>
</organism>
<feature type="compositionally biased region" description="Low complexity" evidence="1">
    <location>
        <begin position="519"/>
        <end position="535"/>
    </location>
</feature>
<evidence type="ECO:0000256" key="1">
    <source>
        <dbReference type="SAM" id="MobiDB-lite"/>
    </source>
</evidence>
<proteinExistence type="predicted"/>
<name>A0A8S9WRX7_APOLU</name>
<dbReference type="EMBL" id="WIXP02000014">
    <property type="protein sequence ID" value="KAF6199690.1"/>
    <property type="molecule type" value="Genomic_DNA"/>
</dbReference>
<feature type="region of interest" description="Disordered" evidence="1">
    <location>
        <begin position="358"/>
        <end position="549"/>
    </location>
</feature>
<feature type="compositionally biased region" description="Pro residues" evidence="1">
    <location>
        <begin position="376"/>
        <end position="392"/>
    </location>
</feature>
<sequence>MPQFGGTLAAISNGILSYLKITHGGAILPAALAVTRTVMHSFSSGFTIRYTVLSPLRVNTARSWGSFGLGGADRRFCACAGGGGCDGGATGVGWRKLGPGNPGDAGGAAGGELADLARARLNDARSTERGAEFHQDQQQDTEVWDEARMKQAEDTIKSYIPKNYKPPNGKSQPPASVISGTPYVEDLRFAFRPPEEFDGRTIPGIPYSDEERDAGFTVYQVAHFYDEVRAGRIDALPGENYLQWSRRKNREDTEVWDEARMKRAEDTIKSYIPKNYKPPNGNSQPPASMISGTPYDEDLRFAFRPPEEFDGRTIPGIPYSDEERDAGFTVYQVAHFYDEDTEVWDEARMKRAEDTIRSYIPKNYKPPNGNSQSCPSEPPPSRPKTMRSPPPGRAGAEPVGWSPADRSADGRSLAGPSPAGRSADGRSLAGPSPAGRSADGRSPAGRSPAGRSADGRPPAGRSPAPASTSRGTASSNYQNPNRKFFGLSDESRASPKPRSPVATSPRPGTSAARTKPPVGFGSSSSRTGPRGTGVSNCSSVDQRTHSKLW</sequence>
<gene>
    <name evidence="2" type="ORF">GE061_005988</name>
</gene>
<feature type="compositionally biased region" description="Low complexity" evidence="1">
    <location>
        <begin position="455"/>
        <end position="470"/>
    </location>
</feature>
<reference evidence="2" key="1">
    <citation type="journal article" date="2021" name="Mol. Ecol. Resour.">
        <title>Apolygus lucorum genome provides insights into omnivorousness and mesophyll feeding.</title>
        <authorList>
            <person name="Liu Y."/>
            <person name="Liu H."/>
            <person name="Wang H."/>
            <person name="Huang T."/>
            <person name="Liu B."/>
            <person name="Yang B."/>
            <person name="Yin L."/>
            <person name="Li B."/>
            <person name="Zhang Y."/>
            <person name="Zhang S."/>
            <person name="Jiang F."/>
            <person name="Zhang X."/>
            <person name="Ren Y."/>
            <person name="Wang B."/>
            <person name="Wang S."/>
            <person name="Lu Y."/>
            <person name="Wu K."/>
            <person name="Fan W."/>
            <person name="Wang G."/>
        </authorList>
    </citation>
    <scope>NUCLEOTIDE SEQUENCE</scope>
    <source>
        <strain evidence="2">12Hb</strain>
    </source>
</reference>
<dbReference type="Proteomes" id="UP000466442">
    <property type="component" value="Unassembled WGS sequence"/>
</dbReference>